<proteinExistence type="predicted"/>
<gene>
    <name evidence="3" type="ORF">KC19_5G001200</name>
</gene>
<evidence type="ECO:0000313" key="4">
    <source>
        <dbReference type="Proteomes" id="UP000822688"/>
    </source>
</evidence>
<dbReference type="EMBL" id="CM026425">
    <property type="protein sequence ID" value="KAG0575395.1"/>
    <property type="molecule type" value="Genomic_DNA"/>
</dbReference>
<dbReference type="Proteomes" id="UP000822688">
    <property type="component" value="Chromosome 5"/>
</dbReference>
<evidence type="ECO:0000256" key="2">
    <source>
        <dbReference type="SAM" id="SignalP"/>
    </source>
</evidence>
<keyword evidence="2" id="KW-0732">Signal</keyword>
<feature type="region of interest" description="Disordered" evidence="1">
    <location>
        <begin position="72"/>
        <end position="153"/>
    </location>
</feature>
<feature type="chain" id="PRO_5035866217" evidence="2">
    <location>
        <begin position="33"/>
        <end position="153"/>
    </location>
</feature>
<feature type="signal peptide" evidence="2">
    <location>
        <begin position="1"/>
        <end position="32"/>
    </location>
</feature>
<comment type="caution">
    <text evidence="3">The sequence shown here is derived from an EMBL/GenBank/DDBJ whole genome shotgun (WGS) entry which is preliminary data.</text>
</comment>
<evidence type="ECO:0000313" key="3">
    <source>
        <dbReference type="EMBL" id="KAG0575395.1"/>
    </source>
</evidence>
<reference evidence="3" key="1">
    <citation type="submission" date="2020-06" db="EMBL/GenBank/DDBJ databases">
        <title>WGS assembly of Ceratodon purpureus strain R40.</title>
        <authorList>
            <person name="Carey S.B."/>
            <person name="Jenkins J."/>
            <person name="Shu S."/>
            <person name="Lovell J.T."/>
            <person name="Sreedasyam A."/>
            <person name="Maumus F."/>
            <person name="Tiley G.P."/>
            <person name="Fernandez-Pozo N."/>
            <person name="Barry K."/>
            <person name="Chen C."/>
            <person name="Wang M."/>
            <person name="Lipzen A."/>
            <person name="Daum C."/>
            <person name="Saski C.A."/>
            <person name="Payton A.C."/>
            <person name="Mcbreen J.C."/>
            <person name="Conrad R.E."/>
            <person name="Kollar L.M."/>
            <person name="Olsson S."/>
            <person name="Huttunen S."/>
            <person name="Landis J.B."/>
            <person name="Wickett N.J."/>
            <person name="Johnson M.G."/>
            <person name="Rensing S.A."/>
            <person name="Grimwood J."/>
            <person name="Schmutz J."/>
            <person name="Mcdaniel S.F."/>
        </authorList>
    </citation>
    <scope>NUCLEOTIDE SEQUENCE</scope>
    <source>
        <strain evidence="3">R40</strain>
    </source>
</reference>
<organism evidence="3 4">
    <name type="scientific">Ceratodon purpureus</name>
    <name type="common">Fire moss</name>
    <name type="synonym">Dicranum purpureum</name>
    <dbReference type="NCBI Taxonomy" id="3225"/>
    <lineage>
        <taxon>Eukaryota</taxon>
        <taxon>Viridiplantae</taxon>
        <taxon>Streptophyta</taxon>
        <taxon>Embryophyta</taxon>
        <taxon>Bryophyta</taxon>
        <taxon>Bryophytina</taxon>
        <taxon>Bryopsida</taxon>
        <taxon>Dicranidae</taxon>
        <taxon>Pseudoditrichales</taxon>
        <taxon>Ditrichaceae</taxon>
        <taxon>Ceratodon</taxon>
    </lineage>
</organism>
<accession>A0A8T0HXL1</accession>
<keyword evidence="4" id="KW-1185">Reference proteome</keyword>
<evidence type="ECO:0000256" key="1">
    <source>
        <dbReference type="SAM" id="MobiDB-lite"/>
    </source>
</evidence>
<name>A0A8T0HXL1_CERPU</name>
<sequence>MAKSTRLTRSSIMRLRSCVSLSLAALIRAICAKSSAGVGPCGPSSFLAFPFSFPLPFLGPMVALLTRGGAYAAGNGSGGSSKWKGSEGKGSTSKEEGAAVVGDGERGVEERRSRNEWGCKWKEAMQGKGEGKAGREGVGREGRGEGGRGRTNE</sequence>
<protein>
    <submittedName>
        <fullName evidence="3">Uncharacterized protein</fullName>
    </submittedName>
</protein>
<dbReference type="AlphaFoldDB" id="A0A8T0HXL1"/>
<feature type="compositionally biased region" description="Basic and acidic residues" evidence="1">
    <location>
        <begin position="84"/>
        <end position="153"/>
    </location>
</feature>